<keyword evidence="2" id="KW-0560">Oxidoreductase</keyword>
<dbReference type="SMART" id="SM00829">
    <property type="entry name" value="PKS_ER"/>
    <property type="match status" value="1"/>
</dbReference>
<reference evidence="4 5" key="1">
    <citation type="submission" date="2016-09" db="EMBL/GenBank/DDBJ databases">
        <title>genome sequence of Mycobacterium sp. 739 SCH.</title>
        <authorList>
            <person name="Greninger A.L."/>
            <person name="Qin X."/>
            <person name="Jerome K."/>
            <person name="Vora S."/>
            <person name="Quinn K."/>
        </authorList>
    </citation>
    <scope>NUCLEOTIDE SEQUENCE [LARGE SCALE GENOMIC DNA]</scope>
    <source>
        <strain evidence="4 5">SCH</strain>
    </source>
</reference>
<keyword evidence="5" id="KW-1185">Reference proteome</keyword>
<dbReference type="InterPro" id="IPR011032">
    <property type="entry name" value="GroES-like_sf"/>
</dbReference>
<evidence type="ECO:0000256" key="1">
    <source>
        <dbReference type="ARBA" id="ARBA00022857"/>
    </source>
</evidence>
<dbReference type="GO" id="GO:0005829">
    <property type="term" value="C:cytosol"/>
    <property type="evidence" value="ECO:0007669"/>
    <property type="project" value="TreeGrafter"/>
</dbReference>
<dbReference type="Gene3D" id="3.40.50.720">
    <property type="entry name" value="NAD(P)-binding Rossmann-like Domain"/>
    <property type="match status" value="1"/>
</dbReference>
<dbReference type="PANTHER" id="PTHR48106:SF13">
    <property type="entry name" value="QUINONE OXIDOREDUCTASE-RELATED"/>
    <property type="match status" value="1"/>
</dbReference>
<evidence type="ECO:0000256" key="2">
    <source>
        <dbReference type="ARBA" id="ARBA00023002"/>
    </source>
</evidence>
<evidence type="ECO:0000259" key="3">
    <source>
        <dbReference type="SMART" id="SM00829"/>
    </source>
</evidence>
<dbReference type="InterPro" id="IPR013154">
    <property type="entry name" value="ADH-like_N"/>
</dbReference>
<dbReference type="GO" id="GO:0070402">
    <property type="term" value="F:NADPH binding"/>
    <property type="evidence" value="ECO:0007669"/>
    <property type="project" value="TreeGrafter"/>
</dbReference>
<dbReference type="Pfam" id="PF08240">
    <property type="entry name" value="ADH_N"/>
    <property type="match status" value="1"/>
</dbReference>
<sequence length="326" mass="33785">MYAIEVAETGGPEVLTRVEKTRPEPGPGQVLIKADAIGVNFIDTYFRSGLYQRETPFTVGTEVCGTVAAVGEDVAALSVGDRVVTAQADGAYAEYCLAAADFVAYVPDAVPAEVAASALLKGMTAHYLIKSVYPVQQGDAVLVHAGAGGVGLLLTQWATSMAVKVITTVSTPEKAELSRQAGAVEVLDYPEADGAAAFGAKVRELTGGIGVAAVYDGVGASTFEASLASLALRGTLALFGASSGPVPPFDPQRLNQAGSLFLTRPTLAHYTHTSDEFSWRAGELLEAIANGTLSVTVSERYPLAEAARAHEDLQGRKTVGSVVLVP</sequence>
<dbReference type="Gene3D" id="3.90.180.10">
    <property type="entry name" value="Medium-chain alcohol dehydrogenases, catalytic domain"/>
    <property type="match status" value="1"/>
</dbReference>
<dbReference type="OrthoDB" id="9805883at2"/>
<dbReference type="Pfam" id="PF00107">
    <property type="entry name" value="ADH_zinc_N"/>
    <property type="match status" value="1"/>
</dbReference>
<dbReference type="SUPFAM" id="SSF51735">
    <property type="entry name" value="NAD(P)-binding Rossmann-fold domains"/>
    <property type="match status" value="1"/>
</dbReference>
<gene>
    <name evidence="4" type="ORF">BEL07_20745</name>
</gene>
<dbReference type="PANTHER" id="PTHR48106">
    <property type="entry name" value="QUINONE OXIDOREDUCTASE PIG3-RELATED"/>
    <property type="match status" value="1"/>
</dbReference>
<dbReference type="FunFam" id="3.40.50.720:FF:000053">
    <property type="entry name" value="Quinone oxidoreductase 1"/>
    <property type="match status" value="1"/>
</dbReference>
<organism evidence="4 5">
    <name type="scientific">Mycolicibacterium grossiae</name>
    <dbReference type="NCBI Taxonomy" id="1552759"/>
    <lineage>
        <taxon>Bacteria</taxon>
        <taxon>Bacillati</taxon>
        <taxon>Actinomycetota</taxon>
        <taxon>Actinomycetes</taxon>
        <taxon>Mycobacteriales</taxon>
        <taxon>Mycobacteriaceae</taxon>
        <taxon>Mycolicibacterium</taxon>
    </lineage>
</organism>
<keyword evidence="1" id="KW-0521">NADP</keyword>
<dbReference type="RefSeq" id="WP_070354958.1">
    <property type="nucleotide sequence ID" value="NZ_CP043474.1"/>
</dbReference>
<dbReference type="EMBL" id="MCHX01000055">
    <property type="protein sequence ID" value="OFJ51816.1"/>
    <property type="molecule type" value="Genomic_DNA"/>
</dbReference>
<feature type="domain" description="Enoyl reductase (ER)" evidence="3">
    <location>
        <begin position="10"/>
        <end position="324"/>
    </location>
</feature>
<protein>
    <submittedName>
        <fullName evidence="4">NADPH:quinone reductase</fullName>
    </submittedName>
</protein>
<dbReference type="AlphaFoldDB" id="A0A1E8Q076"/>
<dbReference type="CDD" id="cd05286">
    <property type="entry name" value="QOR2"/>
    <property type="match status" value="1"/>
</dbReference>
<dbReference type="GO" id="GO:0003960">
    <property type="term" value="F:quinone reductase (NADPH) activity"/>
    <property type="evidence" value="ECO:0007669"/>
    <property type="project" value="InterPro"/>
</dbReference>
<proteinExistence type="predicted"/>
<evidence type="ECO:0000313" key="5">
    <source>
        <dbReference type="Proteomes" id="UP000178953"/>
    </source>
</evidence>
<name>A0A1E8Q076_9MYCO</name>
<dbReference type="SUPFAM" id="SSF50129">
    <property type="entry name" value="GroES-like"/>
    <property type="match status" value="1"/>
</dbReference>
<dbReference type="InterPro" id="IPR013149">
    <property type="entry name" value="ADH-like_C"/>
</dbReference>
<dbReference type="InterPro" id="IPR047618">
    <property type="entry name" value="QOR-like"/>
</dbReference>
<evidence type="ECO:0000313" key="4">
    <source>
        <dbReference type="EMBL" id="OFJ51816.1"/>
    </source>
</evidence>
<comment type="caution">
    <text evidence="4">The sequence shown here is derived from an EMBL/GenBank/DDBJ whole genome shotgun (WGS) entry which is preliminary data.</text>
</comment>
<accession>A0A1E8Q076</accession>
<dbReference type="InterPro" id="IPR020843">
    <property type="entry name" value="ER"/>
</dbReference>
<dbReference type="GO" id="GO:0035925">
    <property type="term" value="F:mRNA 3'-UTR AU-rich region binding"/>
    <property type="evidence" value="ECO:0007669"/>
    <property type="project" value="TreeGrafter"/>
</dbReference>
<dbReference type="Proteomes" id="UP000178953">
    <property type="component" value="Unassembled WGS sequence"/>
</dbReference>
<dbReference type="InterPro" id="IPR036291">
    <property type="entry name" value="NAD(P)-bd_dom_sf"/>
</dbReference>